<comment type="caution">
    <text evidence="1">The sequence shown here is derived from an EMBL/GenBank/DDBJ whole genome shotgun (WGS) entry which is preliminary data.</text>
</comment>
<reference evidence="1" key="1">
    <citation type="submission" date="2021-02" db="EMBL/GenBank/DDBJ databases">
        <authorList>
            <person name="Dougan E. K."/>
            <person name="Rhodes N."/>
            <person name="Thang M."/>
            <person name="Chan C."/>
        </authorList>
    </citation>
    <scope>NUCLEOTIDE SEQUENCE</scope>
</reference>
<dbReference type="EMBL" id="CAJNJA010042381">
    <property type="protein sequence ID" value="CAE7783544.1"/>
    <property type="molecule type" value="Genomic_DNA"/>
</dbReference>
<proteinExistence type="predicted"/>
<protein>
    <submittedName>
        <fullName evidence="1">Uncharacterized protein</fullName>
    </submittedName>
</protein>
<dbReference type="AlphaFoldDB" id="A0A812YJI0"/>
<name>A0A812YJI0_9DINO</name>
<organism evidence="1 2">
    <name type="scientific">Symbiodinium necroappetens</name>
    <dbReference type="NCBI Taxonomy" id="1628268"/>
    <lineage>
        <taxon>Eukaryota</taxon>
        <taxon>Sar</taxon>
        <taxon>Alveolata</taxon>
        <taxon>Dinophyceae</taxon>
        <taxon>Suessiales</taxon>
        <taxon>Symbiodiniaceae</taxon>
        <taxon>Symbiodinium</taxon>
    </lineage>
</organism>
<evidence type="ECO:0000313" key="1">
    <source>
        <dbReference type="EMBL" id="CAE7783544.1"/>
    </source>
</evidence>
<gene>
    <name evidence="1" type="ORF">SNEC2469_LOCUS22975</name>
</gene>
<dbReference type="Proteomes" id="UP000601435">
    <property type="component" value="Unassembled WGS sequence"/>
</dbReference>
<evidence type="ECO:0000313" key="2">
    <source>
        <dbReference type="Proteomes" id="UP000601435"/>
    </source>
</evidence>
<accession>A0A812YJI0</accession>
<dbReference type="OrthoDB" id="428937at2759"/>
<sequence>MPWDARSDAAVRRALHWLMKTPFRSAGKMAVLCLMLFAFRAWPQSGVVDILSTRTRQVFVAPSCVFCSQVVHPAMNRRCLGPCHWEGETKLQATRGTSDWMAVDDIQHTYAAKEIEQQVVARLATQADHGIERLTTYTISGENVTKQAALQKKFPSSWERPSPFRWKFKPKKGPPPDPMVVECDLYLRGTDLTLVDLFKDCAQDVVQLAGTKPWDQIQTTADLPIILAEVAETPASLQAKLWQLERALTFGPDLQQAACCVVCLNADRNSFLAATKAATKSLHNSNASNKLAHFDVFAIWTQYRNVYAEIRSARDGLRNLTFQVSDVQKEQKELSSQVSEVRSLLLKLLQTKQQ</sequence>
<keyword evidence="2" id="KW-1185">Reference proteome</keyword>